<dbReference type="Pfam" id="PF08546">
    <property type="entry name" value="ApbA_C"/>
    <property type="match status" value="1"/>
</dbReference>
<comment type="function">
    <text evidence="1">Catalyzes the NADPH-dependent reduction of ketopantoate into pantoic acid.</text>
</comment>
<name>A0A4Q7NM45_9BURK</name>
<dbReference type="Pfam" id="PF02558">
    <property type="entry name" value="ApbA"/>
    <property type="match status" value="1"/>
</dbReference>
<feature type="domain" description="Ketopantoate reductase N-terminal" evidence="11">
    <location>
        <begin position="4"/>
        <end position="170"/>
    </location>
</feature>
<dbReference type="InterPro" id="IPR008927">
    <property type="entry name" value="6-PGluconate_DH-like_C_sf"/>
</dbReference>
<evidence type="ECO:0000256" key="2">
    <source>
        <dbReference type="ARBA" id="ARBA00004994"/>
    </source>
</evidence>
<dbReference type="GO" id="GO:0015940">
    <property type="term" value="P:pantothenate biosynthetic process"/>
    <property type="evidence" value="ECO:0007669"/>
    <property type="project" value="UniProtKB-UniPathway"/>
</dbReference>
<organism evidence="13 14">
    <name type="scientific">Pigmentiphaga kullae</name>
    <dbReference type="NCBI Taxonomy" id="151784"/>
    <lineage>
        <taxon>Bacteria</taxon>
        <taxon>Pseudomonadati</taxon>
        <taxon>Pseudomonadota</taxon>
        <taxon>Betaproteobacteria</taxon>
        <taxon>Burkholderiales</taxon>
        <taxon>Alcaligenaceae</taxon>
        <taxon>Pigmentiphaga</taxon>
    </lineage>
</organism>
<evidence type="ECO:0000256" key="7">
    <source>
        <dbReference type="ARBA" id="ARBA00022857"/>
    </source>
</evidence>
<evidence type="ECO:0000313" key="14">
    <source>
        <dbReference type="Proteomes" id="UP000292445"/>
    </source>
</evidence>
<proteinExistence type="inferred from homology"/>
<evidence type="ECO:0000313" key="13">
    <source>
        <dbReference type="EMBL" id="RZS86251.1"/>
    </source>
</evidence>
<keyword evidence="8" id="KW-0560">Oxidoreductase</keyword>
<dbReference type="GO" id="GO:0005737">
    <property type="term" value="C:cytoplasm"/>
    <property type="evidence" value="ECO:0007669"/>
    <property type="project" value="TreeGrafter"/>
</dbReference>
<accession>A0A4Q7NM45</accession>
<evidence type="ECO:0000256" key="10">
    <source>
        <dbReference type="ARBA" id="ARBA00048793"/>
    </source>
</evidence>
<dbReference type="Gene3D" id="1.10.1040.10">
    <property type="entry name" value="N-(1-d-carboxylethyl)-l-norvaline Dehydrogenase, domain 2"/>
    <property type="match status" value="1"/>
</dbReference>
<dbReference type="PANTHER" id="PTHR21708">
    <property type="entry name" value="PROBABLE 2-DEHYDROPANTOATE 2-REDUCTASE"/>
    <property type="match status" value="1"/>
</dbReference>
<dbReference type="InterPro" id="IPR036291">
    <property type="entry name" value="NAD(P)-bd_dom_sf"/>
</dbReference>
<keyword evidence="7" id="KW-0521">NADP</keyword>
<evidence type="ECO:0000256" key="1">
    <source>
        <dbReference type="ARBA" id="ARBA00002919"/>
    </source>
</evidence>
<dbReference type="EC" id="1.1.1.169" evidence="4"/>
<dbReference type="InterPro" id="IPR051402">
    <property type="entry name" value="KPR-Related"/>
</dbReference>
<dbReference type="FunFam" id="1.10.1040.10:FF:000017">
    <property type="entry name" value="2-dehydropantoate 2-reductase"/>
    <property type="match status" value="1"/>
</dbReference>
<evidence type="ECO:0000256" key="8">
    <source>
        <dbReference type="ARBA" id="ARBA00023002"/>
    </source>
</evidence>
<gene>
    <name evidence="13" type="ORF">EV675_2291</name>
</gene>
<dbReference type="Proteomes" id="UP000292445">
    <property type="component" value="Unassembled WGS sequence"/>
</dbReference>
<evidence type="ECO:0000256" key="9">
    <source>
        <dbReference type="ARBA" id="ARBA00032024"/>
    </source>
</evidence>
<reference evidence="13 14" key="1">
    <citation type="submission" date="2019-02" db="EMBL/GenBank/DDBJ databases">
        <title>Genomic Encyclopedia of Type Strains, Phase IV (KMG-IV): sequencing the most valuable type-strain genomes for metagenomic binning, comparative biology and taxonomic classification.</title>
        <authorList>
            <person name="Goeker M."/>
        </authorList>
    </citation>
    <scope>NUCLEOTIDE SEQUENCE [LARGE SCALE GENOMIC DNA]</scope>
    <source>
        <strain evidence="13 14">K24</strain>
    </source>
</reference>
<dbReference type="InterPro" id="IPR013332">
    <property type="entry name" value="KPR_N"/>
</dbReference>
<comment type="pathway">
    <text evidence="2">Cofactor biosynthesis; (R)-pantothenate biosynthesis; (R)-pantoate from 3-methyl-2-oxobutanoate: step 2/2.</text>
</comment>
<dbReference type="SUPFAM" id="SSF48179">
    <property type="entry name" value="6-phosphogluconate dehydrogenase C-terminal domain-like"/>
    <property type="match status" value="1"/>
</dbReference>
<protein>
    <recommendedName>
        <fullName evidence="5">2-dehydropantoate 2-reductase</fullName>
        <ecNumber evidence="4">1.1.1.169</ecNumber>
    </recommendedName>
    <alternativeName>
        <fullName evidence="9">Ketopantoate reductase</fullName>
    </alternativeName>
</protein>
<evidence type="ECO:0000256" key="5">
    <source>
        <dbReference type="ARBA" id="ARBA00019465"/>
    </source>
</evidence>
<dbReference type="InterPro" id="IPR013328">
    <property type="entry name" value="6PGD_dom2"/>
</dbReference>
<comment type="caution">
    <text evidence="13">The sequence shown here is derived from an EMBL/GenBank/DDBJ whole genome shotgun (WGS) entry which is preliminary data.</text>
</comment>
<dbReference type="Gene3D" id="3.40.50.720">
    <property type="entry name" value="NAD(P)-binding Rossmann-like Domain"/>
    <property type="match status" value="1"/>
</dbReference>
<evidence type="ECO:0000256" key="4">
    <source>
        <dbReference type="ARBA" id="ARBA00013014"/>
    </source>
</evidence>
<dbReference type="NCBIfam" id="NF005089">
    <property type="entry name" value="PRK06522.1-4"/>
    <property type="match status" value="1"/>
</dbReference>
<sequence length="323" mass="33656">MKLCVFGAGAIGGLIAGRLAQAGQSVSIVARGAHLQAICRGGLTVRSAQGDWNGPVHAAARGEELGVQDAVIVAVKTCGLAAALPALSPLVGPSTVVVPAMNGVPWWFFSGFEGRLAGTRLDNLDPGGRIDAALPRRQILGCVVYPTAYLAAPGVVQHTGRWELHLGEPDGSLSPRGRTLQTLLSHAGFACSLTTDIRREIWLKLIGNAAFNPVSALTRATLDRMLADPDVHALLQTLMSEAIAVGAALGLDTGEMPRARLERGRPLGQVRFSMLQDLEQGRPLEHESLSGAVSAIGDLLGVPTPAMHAVHGLVRTLAARSAA</sequence>
<keyword evidence="14" id="KW-1185">Reference proteome</keyword>
<dbReference type="PANTHER" id="PTHR21708:SF45">
    <property type="entry name" value="2-DEHYDROPANTOATE 2-REDUCTASE"/>
    <property type="match status" value="1"/>
</dbReference>
<keyword evidence="6" id="KW-0566">Pantothenate biosynthesis</keyword>
<evidence type="ECO:0000256" key="6">
    <source>
        <dbReference type="ARBA" id="ARBA00022655"/>
    </source>
</evidence>
<comment type="catalytic activity">
    <reaction evidence="10">
        <text>(R)-pantoate + NADP(+) = 2-dehydropantoate + NADPH + H(+)</text>
        <dbReference type="Rhea" id="RHEA:16233"/>
        <dbReference type="ChEBI" id="CHEBI:11561"/>
        <dbReference type="ChEBI" id="CHEBI:15378"/>
        <dbReference type="ChEBI" id="CHEBI:15980"/>
        <dbReference type="ChEBI" id="CHEBI:57783"/>
        <dbReference type="ChEBI" id="CHEBI:58349"/>
        <dbReference type="EC" id="1.1.1.169"/>
    </reaction>
</comment>
<dbReference type="UniPathway" id="UPA00028">
    <property type="reaction ID" value="UER00004"/>
</dbReference>
<dbReference type="InterPro" id="IPR013752">
    <property type="entry name" value="KPA_reductase"/>
</dbReference>
<dbReference type="FunFam" id="3.40.50.720:FF:000307">
    <property type="entry name" value="2-dehydropantoate 2-reductase"/>
    <property type="match status" value="1"/>
</dbReference>
<dbReference type="RefSeq" id="WP_165404542.1">
    <property type="nucleotide sequence ID" value="NZ_SGXC01000001.1"/>
</dbReference>
<dbReference type="GO" id="GO:0008677">
    <property type="term" value="F:2-dehydropantoate 2-reductase activity"/>
    <property type="evidence" value="ECO:0007669"/>
    <property type="project" value="UniProtKB-EC"/>
</dbReference>
<evidence type="ECO:0000259" key="11">
    <source>
        <dbReference type="Pfam" id="PF02558"/>
    </source>
</evidence>
<dbReference type="EMBL" id="SGXC01000001">
    <property type="protein sequence ID" value="RZS86251.1"/>
    <property type="molecule type" value="Genomic_DNA"/>
</dbReference>
<dbReference type="SUPFAM" id="SSF51735">
    <property type="entry name" value="NAD(P)-binding Rossmann-fold domains"/>
    <property type="match status" value="1"/>
</dbReference>
<feature type="domain" description="Ketopantoate reductase C-terminal" evidence="12">
    <location>
        <begin position="196"/>
        <end position="317"/>
    </location>
</feature>
<evidence type="ECO:0000256" key="3">
    <source>
        <dbReference type="ARBA" id="ARBA00007870"/>
    </source>
</evidence>
<dbReference type="AlphaFoldDB" id="A0A4Q7NM45"/>
<comment type="similarity">
    <text evidence="3">Belongs to the ketopantoate reductase family.</text>
</comment>
<evidence type="ECO:0000259" key="12">
    <source>
        <dbReference type="Pfam" id="PF08546"/>
    </source>
</evidence>